<evidence type="ECO:0000256" key="2">
    <source>
        <dbReference type="SAM" id="Phobius"/>
    </source>
</evidence>
<feature type="region of interest" description="Disordered" evidence="1">
    <location>
        <begin position="1"/>
        <end position="36"/>
    </location>
</feature>
<keyword evidence="2" id="KW-0472">Membrane</keyword>
<feature type="transmembrane region" description="Helical" evidence="2">
    <location>
        <begin position="48"/>
        <end position="76"/>
    </location>
</feature>
<sequence length="320" mass="34536">MRRADADRVARGRLPASSRRAARAKQQNTSQQRPESAMSRALETAARVAGLTGLVGALLFYFGWARAASTFSYFGIELDVLDLSFRDYVLRSVGSAYWPAAMALVVVLFGLVVHQVLRQQQKSLVIGLPLLVLGAIAVAVGAAAVAGIVIFRTAWPVVPVLLLSGSIVAAYGGWWLSRRSDERTAVGGGGPSAQGVVRAMVTMLILVLGFWTVSSYASYRGMQVAQDLAANLQGRPAVMLLSSKDLHITGAGTLGVEISDDSAQYRYCYTGLRLLIRSGGRYILAPEEWRRGRDPVIVVPDSSGVRFDFYKSRTVPRCAP</sequence>
<accession>A0A543I3L4</accession>
<keyword evidence="2" id="KW-1133">Transmembrane helix</keyword>
<feature type="transmembrane region" description="Helical" evidence="2">
    <location>
        <begin position="124"/>
        <end position="151"/>
    </location>
</feature>
<gene>
    <name evidence="3" type="ORF">FBY41_1542</name>
</gene>
<feature type="transmembrane region" description="Helical" evidence="2">
    <location>
        <begin position="157"/>
        <end position="176"/>
    </location>
</feature>
<organism evidence="3 4">
    <name type="scientific">Humibacillus xanthopallidus</name>
    <dbReference type="NCBI Taxonomy" id="412689"/>
    <lineage>
        <taxon>Bacteria</taxon>
        <taxon>Bacillati</taxon>
        <taxon>Actinomycetota</taxon>
        <taxon>Actinomycetes</taxon>
        <taxon>Micrococcales</taxon>
        <taxon>Intrasporangiaceae</taxon>
        <taxon>Humibacillus</taxon>
    </lineage>
</organism>
<evidence type="ECO:0000313" key="3">
    <source>
        <dbReference type="EMBL" id="TQM65157.1"/>
    </source>
</evidence>
<feature type="transmembrane region" description="Helical" evidence="2">
    <location>
        <begin position="196"/>
        <end position="219"/>
    </location>
</feature>
<feature type="compositionally biased region" description="Polar residues" evidence="1">
    <location>
        <begin position="25"/>
        <end position="34"/>
    </location>
</feature>
<keyword evidence="2" id="KW-0812">Transmembrane</keyword>
<proteinExistence type="predicted"/>
<protein>
    <submittedName>
        <fullName evidence="3">Uncharacterized protein</fullName>
    </submittedName>
</protein>
<dbReference type="EMBL" id="VFPM01000001">
    <property type="protein sequence ID" value="TQM65157.1"/>
    <property type="molecule type" value="Genomic_DNA"/>
</dbReference>
<keyword evidence="4" id="KW-1185">Reference proteome</keyword>
<evidence type="ECO:0000256" key="1">
    <source>
        <dbReference type="SAM" id="MobiDB-lite"/>
    </source>
</evidence>
<feature type="compositionally biased region" description="Basic and acidic residues" evidence="1">
    <location>
        <begin position="1"/>
        <end position="10"/>
    </location>
</feature>
<comment type="caution">
    <text evidence="3">The sequence shown here is derived from an EMBL/GenBank/DDBJ whole genome shotgun (WGS) entry which is preliminary data.</text>
</comment>
<name>A0A543I3L4_9MICO</name>
<reference evidence="3 4" key="1">
    <citation type="submission" date="2019-06" db="EMBL/GenBank/DDBJ databases">
        <title>Genome sequencing of plant associated microbes to promote plant fitness in Sorghum bicolor and Oryza sativa.</title>
        <authorList>
            <person name="Coleman-Derr D."/>
        </authorList>
    </citation>
    <scope>NUCLEOTIDE SEQUENCE [LARGE SCALE GENOMIC DNA]</scope>
    <source>
        <strain evidence="3 4">KV-663</strain>
    </source>
</reference>
<dbReference type="Proteomes" id="UP000316747">
    <property type="component" value="Unassembled WGS sequence"/>
</dbReference>
<evidence type="ECO:0000313" key="4">
    <source>
        <dbReference type="Proteomes" id="UP000316747"/>
    </source>
</evidence>
<dbReference type="AlphaFoldDB" id="A0A543I3L4"/>
<feature type="transmembrane region" description="Helical" evidence="2">
    <location>
        <begin position="96"/>
        <end position="117"/>
    </location>
</feature>